<evidence type="ECO:0000256" key="2">
    <source>
        <dbReference type="ARBA" id="ARBA00022485"/>
    </source>
</evidence>
<keyword evidence="5" id="KW-0408">Iron</keyword>
<name>A0A9Q7EUJ3_9BACT</name>
<keyword evidence="6" id="KW-0411">Iron-sulfur</keyword>
<accession>A0A9Q7EUJ3</accession>
<dbReference type="AlphaFoldDB" id="A0A9Q7EUJ3"/>
<evidence type="ECO:0000256" key="5">
    <source>
        <dbReference type="ARBA" id="ARBA00023004"/>
    </source>
</evidence>
<organism evidence="7 8">
    <name type="scientific">Aminithiophilus ramosus</name>
    <dbReference type="NCBI Taxonomy" id="3029084"/>
    <lineage>
        <taxon>Bacteria</taxon>
        <taxon>Thermotogati</taxon>
        <taxon>Synergistota</taxon>
        <taxon>Synergistia</taxon>
        <taxon>Synergistales</taxon>
        <taxon>Aminithiophilaceae</taxon>
        <taxon>Aminithiophilus</taxon>
    </lineage>
</organism>
<dbReference type="PANTHER" id="PTHR30352">
    <property type="entry name" value="PYRUVATE FORMATE-LYASE-ACTIVATING ENZYME"/>
    <property type="match status" value="1"/>
</dbReference>
<keyword evidence="3" id="KW-0949">S-adenosyl-L-methionine</keyword>
<dbReference type="EMBL" id="CP072943">
    <property type="protein sequence ID" value="QTX31733.1"/>
    <property type="molecule type" value="Genomic_DNA"/>
</dbReference>
<sequence>MRCPVCERACSVEKGRTGACGRYRNVAGRMEEIAPGAYLVVTPVSIETAPLFHFHPGGKFLQITTTGCVFRCNGCISSTLVSGVSPESPALKRLSPDEVAAKDHEKGLLFASPGGGFGSLHGILGLPFMARTFHPDLYGFDIEAEARIF</sequence>
<dbReference type="KEGG" id="aram:KAR29_10305"/>
<dbReference type="Proteomes" id="UP000671879">
    <property type="component" value="Chromosome"/>
</dbReference>
<keyword evidence="4" id="KW-0479">Metal-binding</keyword>
<evidence type="ECO:0000256" key="3">
    <source>
        <dbReference type="ARBA" id="ARBA00022691"/>
    </source>
</evidence>
<dbReference type="PANTHER" id="PTHR30352:SF5">
    <property type="entry name" value="PYRUVATE FORMATE-LYASE 1-ACTIVATING ENZYME"/>
    <property type="match status" value="1"/>
</dbReference>
<evidence type="ECO:0000313" key="7">
    <source>
        <dbReference type="EMBL" id="QTX31733.1"/>
    </source>
</evidence>
<evidence type="ECO:0000313" key="8">
    <source>
        <dbReference type="Proteomes" id="UP000671879"/>
    </source>
</evidence>
<reference evidence="8" key="1">
    <citation type="submission" date="2021-04" db="EMBL/GenBank/DDBJ databases">
        <title>A novel Synergistetes isolate from a pyrite-forming mixed culture.</title>
        <authorList>
            <person name="Bunk B."/>
            <person name="Sproer C."/>
            <person name="Spring S."/>
            <person name="Pester M."/>
        </authorList>
    </citation>
    <scope>NUCLEOTIDE SEQUENCE [LARGE SCALE GENOMIC DNA]</scope>
    <source>
        <strain evidence="8">J.5.4.2-T.3.5.2</strain>
    </source>
</reference>
<evidence type="ECO:0000256" key="1">
    <source>
        <dbReference type="ARBA" id="ARBA00001966"/>
    </source>
</evidence>
<dbReference type="InterPro" id="IPR034457">
    <property type="entry name" value="Organic_radical-activating"/>
</dbReference>
<gene>
    <name evidence="7" type="ORF">KAR29_10305</name>
</gene>
<comment type="cofactor">
    <cofactor evidence="1">
        <name>[4Fe-4S] cluster</name>
        <dbReference type="ChEBI" id="CHEBI:49883"/>
    </cofactor>
</comment>
<evidence type="ECO:0000256" key="6">
    <source>
        <dbReference type="ARBA" id="ARBA00023014"/>
    </source>
</evidence>
<evidence type="ECO:0008006" key="9">
    <source>
        <dbReference type="Google" id="ProtNLM"/>
    </source>
</evidence>
<keyword evidence="2" id="KW-0004">4Fe-4S</keyword>
<proteinExistence type="predicted"/>
<keyword evidence="8" id="KW-1185">Reference proteome</keyword>
<evidence type="ECO:0000256" key="4">
    <source>
        <dbReference type="ARBA" id="ARBA00022723"/>
    </source>
</evidence>
<protein>
    <recommendedName>
        <fullName evidence="9">Radical SAM protein</fullName>
    </recommendedName>
</protein>
<dbReference type="RefSeq" id="WP_274372910.1">
    <property type="nucleotide sequence ID" value="NZ_CP072943.1"/>
</dbReference>
<dbReference type="GO" id="GO:0046872">
    <property type="term" value="F:metal ion binding"/>
    <property type="evidence" value="ECO:0007669"/>
    <property type="project" value="UniProtKB-KW"/>
</dbReference>
<dbReference type="GO" id="GO:0051539">
    <property type="term" value="F:4 iron, 4 sulfur cluster binding"/>
    <property type="evidence" value="ECO:0007669"/>
    <property type="project" value="UniProtKB-KW"/>
</dbReference>